<name>A0A0A0EK95_9RHOB</name>
<reference evidence="1 2" key="1">
    <citation type="journal article" date="2015" name="Antonie Van Leeuwenhoek">
        <title>Pseudooceanicola atlanticus gen. nov. sp. nov., isolated from surface seawater of the Atlantic Ocean and reclassification of Oceanicola batsensis, Oceanicola marinus, Oceanicola nitratireducens, Oceanicola nanhaiensis, Oceanicola antarcticus and Oceanicola flagellatus, as Pseudooceanicola batsensis comb. nov., Pseudooceanicola marinus comb. nov., Pseudooceanicola nitratireducens comb. nov., Pseudooceanicola nanhaiensis comb. nov., Pseudooceanicola antarcticus comb. nov., and Pseudooceanicola flagellatus comb. nov.</title>
        <authorList>
            <person name="Lai Q."/>
            <person name="Li G."/>
            <person name="Liu X."/>
            <person name="Du Y."/>
            <person name="Sun F."/>
            <person name="Shao Z."/>
        </authorList>
    </citation>
    <scope>NUCLEOTIDE SEQUENCE [LARGE SCALE GENOMIC DNA]</scope>
    <source>
        <strain evidence="1 2">22II-s11g</strain>
    </source>
</reference>
<protein>
    <submittedName>
        <fullName evidence="1">Uncharacterized protein</fullName>
    </submittedName>
</protein>
<organism evidence="1 2">
    <name type="scientific">Pseudooceanicola atlanticus</name>
    <dbReference type="NCBI Taxonomy" id="1461694"/>
    <lineage>
        <taxon>Bacteria</taxon>
        <taxon>Pseudomonadati</taxon>
        <taxon>Pseudomonadota</taxon>
        <taxon>Alphaproteobacteria</taxon>
        <taxon>Rhodobacterales</taxon>
        <taxon>Paracoccaceae</taxon>
        <taxon>Pseudooceanicola</taxon>
    </lineage>
</organism>
<evidence type="ECO:0000313" key="1">
    <source>
        <dbReference type="EMBL" id="KGM49597.1"/>
    </source>
</evidence>
<gene>
    <name evidence="1" type="ORF">ATO9_06145</name>
</gene>
<dbReference type="EMBL" id="AQQX01000002">
    <property type="protein sequence ID" value="KGM49597.1"/>
    <property type="molecule type" value="Genomic_DNA"/>
</dbReference>
<evidence type="ECO:0000313" key="2">
    <source>
        <dbReference type="Proteomes" id="UP000030004"/>
    </source>
</evidence>
<proteinExistence type="predicted"/>
<dbReference type="Proteomes" id="UP000030004">
    <property type="component" value="Unassembled WGS sequence"/>
</dbReference>
<dbReference type="RefSeq" id="WP_043746716.1">
    <property type="nucleotide sequence ID" value="NZ_AQQX01000002.1"/>
</dbReference>
<dbReference type="OrthoDB" id="9866177at2"/>
<dbReference type="AlphaFoldDB" id="A0A0A0EK95"/>
<keyword evidence="2" id="KW-1185">Reference proteome</keyword>
<sequence>MDKLDELSARIADEIMNAPESERADLALQIASSFVEFSGYEAARTGVVKSSTRLFLLANEIERMRRAEQAASAAGAGNVLPFVAAGPTRMAAGDFC</sequence>
<accession>A0A0A0EK95</accession>
<comment type="caution">
    <text evidence="1">The sequence shown here is derived from an EMBL/GenBank/DDBJ whole genome shotgun (WGS) entry which is preliminary data.</text>
</comment>